<organism evidence="1 2">
    <name type="scientific">Cichorium intybus</name>
    <name type="common">Chicory</name>
    <dbReference type="NCBI Taxonomy" id="13427"/>
    <lineage>
        <taxon>Eukaryota</taxon>
        <taxon>Viridiplantae</taxon>
        <taxon>Streptophyta</taxon>
        <taxon>Embryophyta</taxon>
        <taxon>Tracheophyta</taxon>
        <taxon>Spermatophyta</taxon>
        <taxon>Magnoliopsida</taxon>
        <taxon>eudicotyledons</taxon>
        <taxon>Gunneridae</taxon>
        <taxon>Pentapetalae</taxon>
        <taxon>asterids</taxon>
        <taxon>campanulids</taxon>
        <taxon>Asterales</taxon>
        <taxon>Asteraceae</taxon>
        <taxon>Cichorioideae</taxon>
        <taxon>Cichorieae</taxon>
        <taxon>Cichoriinae</taxon>
        <taxon>Cichorium</taxon>
    </lineage>
</organism>
<dbReference type="Proteomes" id="UP001055811">
    <property type="component" value="Linkage Group LG03"/>
</dbReference>
<comment type="caution">
    <text evidence="1">The sequence shown here is derived from an EMBL/GenBank/DDBJ whole genome shotgun (WGS) entry which is preliminary data.</text>
</comment>
<evidence type="ECO:0000313" key="2">
    <source>
        <dbReference type="Proteomes" id="UP001055811"/>
    </source>
</evidence>
<reference evidence="1 2" key="2">
    <citation type="journal article" date="2022" name="Mol. Ecol. Resour.">
        <title>The genomes of chicory, endive, great burdock and yacon provide insights into Asteraceae paleo-polyploidization history and plant inulin production.</title>
        <authorList>
            <person name="Fan W."/>
            <person name="Wang S."/>
            <person name="Wang H."/>
            <person name="Wang A."/>
            <person name="Jiang F."/>
            <person name="Liu H."/>
            <person name="Zhao H."/>
            <person name="Xu D."/>
            <person name="Zhang Y."/>
        </authorList>
    </citation>
    <scope>NUCLEOTIDE SEQUENCE [LARGE SCALE GENOMIC DNA]</scope>
    <source>
        <strain evidence="2">cv. Punajuju</strain>
        <tissue evidence="1">Leaves</tissue>
    </source>
</reference>
<evidence type="ECO:0000313" key="1">
    <source>
        <dbReference type="EMBL" id="KAI3768524.1"/>
    </source>
</evidence>
<protein>
    <submittedName>
        <fullName evidence="1">Uncharacterized protein</fullName>
    </submittedName>
</protein>
<sequence>MSIDSFPELLNPRQQSFIKQMAVIFKQSNSIKGFVISNEKHHPNPILITRKPKMVITGRSPICFTTAMLSLSIILMMTMIKDCDGWMTPCNGTAECYRIFEIHEELEFLMDTEVNRRILGTTNSKGIGYGALDRTKQPCEGTNCAGKKYNVNGRICKEYQQCH</sequence>
<proteinExistence type="predicted"/>
<dbReference type="EMBL" id="CM042011">
    <property type="protein sequence ID" value="KAI3768524.1"/>
    <property type="molecule type" value="Genomic_DNA"/>
</dbReference>
<reference evidence="2" key="1">
    <citation type="journal article" date="2022" name="Mol. Ecol. Resour.">
        <title>The genomes of chicory, endive, great burdock and yacon provide insights into Asteraceae palaeo-polyploidization history and plant inulin production.</title>
        <authorList>
            <person name="Fan W."/>
            <person name="Wang S."/>
            <person name="Wang H."/>
            <person name="Wang A."/>
            <person name="Jiang F."/>
            <person name="Liu H."/>
            <person name="Zhao H."/>
            <person name="Xu D."/>
            <person name="Zhang Y."/>
        </authorList>
    </citation>
    <scope>NUCLEOTIDE SEQUENCE [LARGE SCALE GENOMIC DNA]</scope>
    <source>
        <strain evidence="2">cv. Punajuju</strain>
    </source>
</reference>
<gene>
    <name evidence="1" type="ORF">L2E82_19272</name>
</gene>
<keyword evidence="2" id="KW-1185">Reference proteome</keyword>
<accession>A0ACB9FB57</accession>
<name>A0ACB9FB57_CICIN</name>